<reference evidence="3" key="1">
    <citation type="journal article" date="2015" name="Nat. Genet.">
        <title>The genome and transcriptome of the zoonotic hookworm Ancylostoma ceylanicum identify infection-specific gene families.</title>
        <authorList>
            <person name="Schwarz E.M."/>
            <person name="Hu Y."/>
            <person name="Antoshechkin I."/>
            <person name="Miller M.M."/>
            <person name="Sternberg P.W."/>
            <person name="Aroian R.V."/>
        </authorList>
    </citation>
    <scope>NUCLEOTIDE SEQUENCE</scope>
    <source>
        <strain evidence="3">HY135</strain>
    </source>
</reference>
<evidence type="ECO:0000313" key="3">
    <source>
        <dbReference type="Proteomes" id="UP000024635"/>
    </source>
</evidence>
<keyword evidence="1" id="KW-0472">Membrane</keyword>
<comment type="caution">
    <text evidence="2">The sequence shown here is derived from an EMBL/GenBank/DDBJ whole genome shotgun (WGS) entry which is preliminary data.</text>
</comment>
<keyword evidence="3" id="KW-1185">Reference proteome</keyword>
<proteinExistence type="predicted"/>
<feature type="transmembrane region" description="Helical" evidence="1">
    <location>
        <begin position="86"/>
        <end position="104"/>
    </location>
</feature>
<keyword evidence="1" id="KW-0812">Transmembrane</keyword>
<dbReference type="AlphaFoldDB" id="A0A016VDP3"/>
<keyword evidence="1" id="KW-1133">Transmembrane helix</keyword>
<sequence length="107" mass="12292">MSSCTFLLYFLRIPGIPLSSLPYLDFASESSLSSAFSMYTCFNIVRILPEFQGFSQISFVCSPYLIDLCAYLCGRVLLHSRSVLRPFVLCILLYFFSILVEYLYHIV</sequence>
<organism evidence="2 3">
    <name type="scientific">Ancylostoma ceylanicum</name>
    <dbReference type="NCBI Taxonomy" id="53326"/>
    <lineage>
        <taxon>Eukaryota</taxon>
        <taxon>Metazoa</taxon>
        <taxon>Ecdysozoa</taxon>
        <taxon>Nematoda</taxon>
        <taxon>Chromadorea</taxon>
        <taxon>Rhabditida</taxon>
        <taxon>Rhabditina</taxon>
        <taxon>Rhabditomorpha</taxon>
        <taxon>Strongyloidea</taxon>
        <taxon>Ancylostomatidae</taxon>
        <taxon>Ancylostomatinae</taxon>
        <taxon>Ancylostoma</taxon>
    </lineage>
</organism>
<evidence type="ECO:0000313" key="2">
    <source>
        <dbReference type="EMBL" id="EYC25127.1"/>
    </source>
</evidence>
<dbReference type="EMBL" id="JARK01001348">
    <property type="protein sequence ID" value="EYC25127.1"/>
    <property type="molecule type" value="Genomic_DNA"/>
</dbReference>
<accession>A0A016VDP3</accession>
<protein>
    <submittedName>
        <fullName evidence="2">Uncharacterized protein</fullName>
    </submittedName>
</protein>
<gene>
    <name evidence="2" type="primary">Acey_s0012.g1716</name>
    <name evidence="2" type="ORF">Y032_0012g1716</name>
</gene>
<dbReference type="Proteomes" id="UP000024635">
    <property type="component" value="Unassembled WGS sequence"/>
</dbReference>
<name>A0A016VDP3_9BILA</name>
<evidence type="ECO:0000256" key="1">
    <source>
        <dbReference type="SAM" id="Phobius"/>
    </source>
</evidence>